<proteinExistence type="predicted"/>
<dbReference type="NCBIfam" id="TIGR00254">
    <property type="entry name" value="GGDEF"/>
    <property type="match status" value="1"/>
</dbReference>
<keyword evidence="1" id="KW-0812">Transmembrane</keyword>
<keyword evidence="1" id="KW-0472">Membrane</keyword>
<sequence length="362" mass="41276">MRKWFTAPKHLSNWNNRMRLSYWAMSLLSIAAVMMTWVLVANDNPERLPAFLEKQVLIRNSLVFGTLIVAEVIYRLKSSLQDYIIIFLGSCFAAITLALSSPHVTGVQIVMVLPILVSILHFNYGKVLFACWITMITYLIVMTVVPVYRYEFSLSQKAVGFSFLIIVTLAALGIVNRGLQMMREEKAALRSEKKHRLQQQAAHEASSLDALTGLENHKTFQERMRAAIEEGENRPIHLAIVDIDNFKLVNDTFGHAVGDTVLRKVGKLLRDCSQDGIIPSRYGGEEFTIIFKRMSGKAVAEWLERIRIETERLRFEEMDEHHVTISIGFHQLQAGETRDVLFQQADKALYSAKSSGKNRIMW</sequence>
<protein>
    <submittedName>
        <fullName evidence="3">Diguanylate cyclase (GGDEF)-like protein</fullName>
    </submittedName>
</protein>
<dbReference type="SMART" id="SM00267">
    <property type="entry name" value="GGDEF"/>
    <property type="match status" value="1"/>
</dbReference>
<keyword evidence="4" id="KW-1185">Reference proteome</keyword>
<feature type="domain" description="GGDEF" evidence="2">
    <location>
        <begin position="234"/>
        <end position="362"/>
    </location>
</feature>
<dbReference type="SUPFAM" id="SSF55073">
    <property type="entry name" value="Nucleotide cyclase"/>
    <property type="match status" value="1"/>
</dbReference>
<dbReference type="EMBL" id="JACHXW010000010">
    <property type="protein sequence ID" value="MBB3153446.1"/>
    <property type="molecule type" value="Genomic_DNA"/>
</dbReference>
<organism evidence="3 4">
    <name type="scientific">Paenibacillus endophyticus</name>
    <dbReference type="NCBI Taxonomy" id="1294268"/>
    <lineage>
        <taxon>Bacteria</taxon>
        <taxon>Bacillati</taxon>
        <taxon>Bacillota</taxon>
        <taxon>Bacilli</taxon>
        <taxon>Bacillales</taxon>
        <taxon>Paenibacillaceae</taxon>
        <taxon>Paenibacillus</taxon>
    </lineage>
</organism>
<gene>
    <name evidence="3" type="ORF">FHS16_003508</name>
</gene>
<dbReference type="RefSeq" id="WP_183565035.1">
    <property type="nucleotide sequence ID" value="NZ_CBCSLB010000007.1"/>
</dbReference>
<dbReference type="GO" id="GO:0005886">
    <property type="term" value="C:plasma membrane"/>
    <property type="evidence" value="ECO:0007669"/>
    <property type="project" value="TreeGrafter"/>
</dbReference>
<dbReference type="GO" id="GO:0052621">
    <property type="term" value="F:diguanylate cyclase activity"/>
    <property type="evidence" value="ECO:0007669"/>
    <property type="project" value="TreeGrafter"/>
</dbReference>
<dbReference type="InterPro" id="IPR050469">
    <property type="entry name" value="Diguanylate_Cyclase"/>
</dbReference>
<dbReference type="GO" id="GO:1902201">
    <property type="term" value="P:negative regulation of bacterial-type flagellum-dependent cell motility"/>
    <property type="evidence" value="ECO:0007669"/>
    <property type="project" value="TreeGrafter"/>
</dbReference>
<feature type="transmembrane region" description="Helical" evidence="1">
    <location>
        <begin position="56"/>
        <end position="76"/>
    </location>
</feature>
<evidence type="ECO:0000313" key="4">
    <source>
        <dbReference type="Proteomes" id="UP000518605"/>
    </source>
</evidence>
<dbReference type="PROSITE" id="PS50887">
    <property type="entry name" value="GGDEF"/>
    <property type="match status" value="1"/>
</dbReference>
<dbReference type="Gene3D" id="3.30.70.270">
    <property type="match status" value="1"/>
</dbReference>
<evidence type="ECO:0000259" key="2">
    <source>
        <dbReference type="PROSITE" id="PS50887"/>
    </source>
</evidence>
<dbReference type="Pfam" id="PF00990">
    <property type="entry name" value="GGDEF"/>
    <property type="match status" value="1"/>
</dbReference>
<dbReference type="GO" id="GO:0043709">
    <property type="term" value="P:cell adhesion involved in single-species biofilm formation"/>
    <property type="evidence" value="ECO:0007669"/>
    <property type="project" value="TreeGrafter"/>
</dbReference>
<keyword evidence="1" id="KW-1133">Transmembrane helix</keyword>
<dbReference type="InterPro" id="IPR000160">
    <property type="entry name" value="GGDEF_dom"/>
</dbReference>
<feature type="transmembrane region" description="Helical" evidence="1">
    <location>
        <begin position="160"/>
        <end position="179"/>
    </location>
</feature>
<dbReference type="Proteomes" id="UP000518605">
    <property type="component" value="Unassembled WGS sequence"/>
</dbReference>
<dbReference type="AlphaFoldDB" id="A0A7W5GB53"/>
<evidence type="ECO:0000313" key="3">
    <source>
        <dbReference type="EMBL" id="MBB3153446.1"/>
    </source>
</evidence>
<dbReference type="CDD" id="cd01949">
    <property type="entry name" value="GGDEF"/>
    <property type="match status" value="1"/>
</dbReference>
<feature type="transmembrane region" description="Helical" evidence="1">
    <location>
        <begin position="83"/>
        <end position="99"/>
    </location>
</feature>
<dbReference type="InterPro" id="IPR029787">
    <property type="entry name" value="Nucleotide_cyclase"/>
</dbReference>
<name>A0A7W5GB53_9BACL</name>
<feature type="transmembrane region" description="Helical" evidence="1">
    <location>
        <begin position="20"/>
        <end position="40"/>
    </location>
</feature>
<dbReference type="PANTHER" id="PTHR45138:SF9">
    <property type="entry name" value="DIGUANYLATE CYCLASE DGCM-RELATED"/>
    <property type="match status" value="1"/>
</dbReference>
<dbReference type="FunFam" id="3.30.70.270:FF:000001">
    <property type="entry name" value="Diguanylate cyclase domain protein"/>
    <property type="match status" value="1"/>
</dbReference>
<accession>A0A7W5GB53</accession>
<dbReference type="PANTHER" id="PTHR45138">
    <property type="entry name" value="REGULATORY COMPONENTS OF SENSORY TRANSDUCTION SYSTEM"/>
    <property type="match status" value="1"/>
</dbReference>
<evidence type="ECO:0000256" key="1">
    <source>
        <dbReference type="SAM" id="Phobius"/>
    </source>
</evidence>
<feature type="transmembrane region" description="Helical" evidence="1">
    <location>
        <begin position="129"/>
        <end position="148"/>
    </location>
</feature>
<dbReference type="InterPro" id="IPR043128">
    <property type="entry name" value="Rev_trsase/Diguanyl_cyclase"/>
</dbReference>
<comment type="caution">
    <text evidence="3">The sequence shown here is derived from an EMBL/GenBank/DDBJ whole genome shotgun (WGS) entry which is preliminary data.</text>
</comment>
<reference evidence="3 4" key="1">
    <citation type="submission" date="2020-08" db="EMBL/GenBank/DDBJ databases">
        <title>Genomic Encyclopedia of Type Strains, Phase III (KMG-III): the genomes of soil and plant-associated and newly described type strains.</title>
        <authorList>
            <person name="Whitman W."/>
        </authorList>
    </citation>
    <scope>NUCLEOTIDE SEQUENCE [LARGE SCALE GENOMIC DNA]</scope>
    <source>
        <strain evidence="3 4">CECT 8234</strain>
    </source>
</reference>
<feature type="transmembrane region" description="Helical" evidence="1">
    <location>
        <begin position="105"/>
        <end position="122"/>
    </location>
</feature>